<dbReference type="Proteomes" id="UP000034231">
    <property type="component" value="Unassembled WGS sequence"/>
</dbReference>
<keyword evidence="3" id="KW-0328">Glycosyltransferase</keyword>
<comment type="caution">
    <text evidence="8">The sequence shown here is derived from an EMBL/GenBank/DDBJ whole genome shotgun (WGS) entry which is preliminary data.</text>
</comment>
<dbReference type="Gene3D" id="3.10.350.10">
    <property type="entry name" value="LysM domain"/>
    <property type="match status" value="1"/>
</dbReference>
<dbReference type="InterPro" id="IPR029044">
    <property type="entry name" value="Nucleotide-diphossugar_trans"/>
</dbReference>
<evidence type="ECO:0000256" key="5">
    <source>
        <dbReference type="ARBA" id="ARBA00023136"/>
    </source>
</evidence>
<evidence type="ECO:0000256" key="3">
    <source>
        <dbReference type="ARBA" id="ARBA00022676"/>
    </source>
</evidence>
<keyword evidence="6" id="KW-1133">Transmembrane helix</keyword>
<gene>
    <name evidence="8" type="ORF">US68_C0024G0005</name>
</gene>
<dbReference type="InterPro" id="IPR012334">
    <property type="entry name" value="Pectin_lyas_fold"/>
</dbReference>
<dbReference type="Pfam" id="PF13641">
    <property type="entry name" value="Glyco_tranf_2_3"/>
    <property type="match status" value="1"/>
</dbReference>
<dbReference type="InterPro" id="IPR039448">
    <property type="entry name" value="Beta_helix"/>
</dbReference>
<dbReference type="SUPFAM" id="SSF54106">
    <property type="entry name" value="LysM domain"/>
    <property type="match status" value="1"/>
</dbReference>
<dbReference type="PANTHER" id="PTHR22913:SF12">
    <property type="entry name" value="MANNURONAN SYNTHASE"/>
    <property type="match status" value="1"/>
</dbReference>
<protein>
    <submittedName>
        <fullName evidence="8">Glycosyl transferase family 2</fullName>
    </submittedName>
</protein>
<dbReference type="Pfam" id="PF13229">
    <property type="entry name" value="Beta_helix"/>
    <property type="match status" value="1"/>
</dbReference>
<feature type="transmembrane region" description="Helical" evidence="6">
    <location>
        <begin position="326"/>
        <end position="356"/>
    </location>
</feature>
<keyword evidence="2" id="KW-1003">Cell membrane</keyword>
<dbReference type="GO" id="GO:0050501">
    <property type="term" value="F:hyaluronan synthase activity"/>
    <property type="evidence" value="ECO:0007669"/>
    <property type="project" value="TreeGrafter"/>
</dbReference>
<organism evidence="8 9">
    <name type="scientific">Candidatus Shapirobacteria bacterium GW2011_GWE1_38_10</name>
    <dbReference type="NCBI Taxonomy" id="1618488"/>
    <lineage>
        <taxon>Bacteria</taxon>
        <taxon>Candidatus Shapironibacteriota</taxon>
    </lineage>
</organism>
<keyword evidence="6" id="KW-0812">Transmembrane</keyword>
<dbReference type="InterPro" id="IPR011050">
    <property type="entry name" value="Pectin_lyase_fold/virulence"/>
</dbReference>
<keyword evidence="4 8" id="KW-0808">Transferase</keyword>
<dbReference type="PATRIC" id="fig|1618488.3.peg.935"/>
<dbReference type="PANTHER" id="PTHR22913">
    <property type="entry name" value="HYALURONAN SYNTHASE"/>
    <property type="match status" value="1"/>
</dbReference>
<dbReference type="GO" id="GO:0005886">
    <property type="term" value="C:plasma membrane"/>
    <property type="evidence" value="ECO:0007669"/>
    <property type="project" value="UniProtKB-SubCell"/>
</dbReference>
<feature type="transmembrane region" description="Helical" evidence="6">
    <location>
        <begin position="376"/>
        <end position="396"/>
    </location>
</feature>
<dbReference type="GO" id="GO:0030213">
    <property type="term" value="P:hyaluronan biosynthetic process"/>
    <property type="evidence" value="ECO:0007669"/>
    <property type="project" value="TreeGrafter"/>
</dbReference>
<dbReference type="Gene3D" id="3.90.550.10">
    <property type="entry name" value="Spore Coat Polysaccharide Biosynthesis Protein SpsA, Chain A"/>
    <property type="match status" value="1"/>
</dbReference>
<sequence>MLINTVTDNMYSGLKDISFFVFQYLDRYSFLVPLGIIGVWRWAVWLLKETLGLQYHPKTKDYQADVSIVTPVYNENPQTFTKALHSWKQNNPTEIIAVIDYTDLKCIKIFKKFRKVFPEAVLIITKTPGKRPALADGIKAAKSEIIALVDSDTIWTEDTLANGLPPFNDSKVAGVATYQSVLNPKTFAQKIFDIQLDLRYRHEYPFLAGSGDALVCLSGRTAFYRRAVILPMMPDLVNEKFLGRPVISGDDKRLSYLVLEAGWKVAYQSTSHVYTPGTEKLGDYLKQRLRWTRNSLRADLKAMLNGWPLKHPALTFFQIDKLFQGFVVILSPIFFFISIYLHLWVAAFIIFCWWFISRTVKLYGPHFSHKPKDLPILPGYVIYSFLAGFLKIYALFTLNTQGWITRWDKARLPQFRFLLEVPAYFLTIGVLALLTYGVYVYKEHTYLIPLSQRAQLLANALPAANSNFIASASVLGVETSAQKDLFTQRYEAQGGETFTGLANKFGVNVNQLYYANNTKAPNGNIAKGIIISIPGKDLRLQPDPDLLNASVNPLSVQYDKPTNTLWVTGRGKEITLKDILANGGRGYLEEVSPKIWLAKATIFLSDGVTLRLNKDEVEWLKLESGTKGFTMLRSVDSDIIIDGVKITSWDTDKNDYDKNLNDGRSFVMVKDNSRMDIYSSELSYLGYPTGLDITASPYGVSWKLSRVKLKKVLLTGEVINSKFHHNYFGAYTFGATGMAWRGNEFYENVRYGLDPHDDSNGFIIENNIARNNGSHGIIFSKRCMYNIVRNNIVYDNRLHGIMLHEQSDFNLVENNTVTGNASGVVLYNSDNSIIQGNTIKDNRHGVRANASSENNIVQHNTITGSKLYGIYFYDNASNNLVLNNTFERNNVGIYIKSNLNNITKNLLINNSVGVYFQDQASGNVLTDNQIKQSGMYGIYTKVALEVSNFLGSNELFRNRKDVTGMAQDAKEDIN</sequence>
<feature type="domain" description="LysM" evidence="7">
    <location>
        <begin position="488"/>
        <end position="533"/>
    </location>
</feature>
<evidence type="ECO:0000313" key="9">
    <source>
        <dbReference type="Proteomes" id="UP000034231"/>
    </source>
</evidence>
<dbReference type="EMBL" id="LBTX01000024">
    <property type="protein sequence ID" value="KKQ48800.1"/>
    <property type="molecule type" value="Genomic_DNA"/>
</dbReference>
<dbReference type="InterPro" id="IPR022441">
    <property type="entry name" value="Para_beta_helix_rpt-2"/>
</dbReference>
<evidence type="ECO:0000256" key="4">
    <source>
        <dbReference type="ARBA" id="ARBA00022679"/>
    </source>
</evidence>
<dbReference type="AlphaFoldDB" id="A0A0G0ICV9"/>
<dbReference type="Gene3D" id="2.160.20.10">
    <property type="entry name" value="Single-stranded right-handed beta-helix, Pectin lyase-like"/>
    <property type="match status" value="1"/>
</dbReference>
<keyword evidence="5 6" id="KW-0472">Membrane</keyword>
<feature type="transmembrane region" description="Helical" evidence="6">
    <location>
        <begin position="417"/>
        <end position="441"/>
    </location>
</feature>
<dbReference type="SUPFAM" id="SSF51126">
    <property type="entry name" value="Pectin lyase-like"/>
    <property type="match status" value="2"/>
</dbReference>
<evidence type="ECO:0000256" key="2">
    <source>
        <dbReference type="ARBA" id="ARBA00022475"/>
    </source>
</evidence>
<name>A0A0G0ICV9_9BACT</name>
<dbReference type="InterPro" id="IPR006626">
    <property type="entry name" value="PbH1"/>
</dbReference>
<accession>A0A0G0ICV9</accession>
<dbReference type="SMART" id="SM00710">
    <property type="entry name" value="PbH1"/>
    <property type="match status" value="8"/>
</dbReference>
<evidence type="ECO:0000256" key="6">
    <source>
        <dbReference type="SAM" id="Phobius"/>
    </source>
</evidence>
<evidence type="ECO:0000313" key="8">
    <source>
        <dbReference type="EMBL" id="KKQ48800.1"/>
    </source>
</evidence>
<evidence type="ECO:0000259" key="7">
    <source>
        <dbReference type="PROSITE" id="PS51782"/>
    </source>
</evidence>
<comment type="subcellular location">
    <subcellularLocation>
        <location evidence="1">Cell membrane</location>
    </subcellularLocation>
</comment>
<dbReference type="PROSITE" id="PS51782">
    <property type="entry name" value="LYSM"/>
    <property type="match status" value="1"/>
</dbReference>
<dbReference type="CDD" id="cd00118">
    <property type="entry name" value="LysM"/>
    <property type="match status" value="1"/>
</dbReference>
<dbReference type="GO" id="GO:0085029">
    <property type="term" value="P:extracellular matrix assembly"/>
    <property type="evidence" value="ECO:0007669"/>
    <property type="project" value="TreeGrafter"/>
</dbReference>
<reference evidence="8 9" key="1">
    <citation type="journal article" date="2015" name="Nature">
        <title>rRNA introns, odd ribosomes, and small enigmatic genomes across a large radiation of phyla.</title>
        <authorList>
            <person name="Brown C.T."/>
            <person name="Hug L.A."/>
            <person name="Thomas B.C."/>
            <person name="Sharon I."/>
            <person name="Castelle C.J."/>
            <person name="Singh A."/>
            <person name="Wilkins M.J."/>
            <person name="Williams K.H."/>
            <person name="Banfield J.F."/>
        </authorList>
    </citation>
    <scope>NUCLEOTIDE SEQUENCE [LARGE SCALE GENOMIC DNA]</scope>
</reference>
<dbReference type="InterPro" id="IPR036779">
    <property type="entry name" value="LysM_dom_sf"/>
</dbReference>
<dbReference type="NCBIfam" id="TIGR03804">
    <property type="entry name" value="para_beta_helix"/>
    <property type="match status" value="2"/>
</dbReference>
<dbReference type="InterPro" id="IPR018392">
    <property type="entry name" value="LysM"/>
</dbReference>
<proteinExistence type="predicted"/>
<evidence type="ECO:0000256" key="1">
    <source>
        <dbReference type="ARBA" id="ARBA00004236"/>
    </source>
</evidence>
<dbReference type="SUPFAM" id="SSF53448">
    <property type="entry name" value="Nucleotide-diphospho-sugar transferases"/>
    <property type="match status" value="1"/>
</dbReference>